<dbReference type="AlphaFoldDB" id="A0AAJ5C7F1"/>
<name>A0AAJ5C7F1_9BASI</name>
<accession>A0AAJ5C7F1</accession>
<keyword evidence="2" id="KW-1185">Reference proteome</keyword>
<organism evidence="1 2">
    <name type="scientific">Melanopsichium pennsylvanicum</name>
    <dbReference type="NCBI Taxonomy" id="63383"/>
    <lineage>
        <taxon>Eukaryota</taxon>
        <taxon>Fungi</taxon>
        <taxon>Dikarya</taxon>
        <taxon>Basidiomycota</taxon>
        <taxon>Ustilaginomycotina</taxon>
        <taxon>Ustilaginomycetes</taxon>
        <taxon>Ustilaginales</taxon>
        <taxon>Ustilaginaceae</taxon>
        <taxon>Melanopsichium</taxon>
    </lineage>
</organism>
<dbReference type="Proteomes" id="UP001294444">
    <property type="component" value="Unassembled WGS sequence"/>
</dbReference>
<evidence type="ECO:0000313" key="1">
    <source>
        <dbReference type="EMBL" id="SNX86852.1"/>
    </source>
</evidence>
<protein>
    <submittedName>
        <fullName evidence="1">Uncharacterized protein</fullName>
    </submittedName>
</protein>
<reference evidence="1" key="1">
    <citation type="submission" date="2023-10" db="EMBL/GenBank/DDBJ databases">
        <authorList>
            <person name="Guldener U."/>
        </authorList>
    </citation>
    <scope>NUCLEOTIDE SEQUENCE</scope>
    <source>
        <strain evidence="1">Mp4</strain>
    </source>
</reference>
<evidence type="ECO:0000313" key="2">
    <source>
        <dbReference type="Proteomes" id="UP001294444"/>
    </source>
</evidence>
<sequence length="156" mass="17302">MTNVRRPHSAECMSLYADWPSSVVRKPLRRSQMRCLPAKTTAVTFVLAASSRRPEAGWPVWWVAVLRVRPPEQKISTANICLVAFDGRAMPRCTIVRRKFNAYRLATSSDEEQAHLCGLGSARTINSPSGQVNAMHRRSKANLGQEAHVVATDMAA</sequence>
<gene>
    <name evidence="1" type="ORF">MEPE_05561</name>
</gene>
<comment type="caution">
    <text evidence="1">The sequence shown here is derived from an EMBL/GenBank/DDBJ whole genome shotgun (WGS) entry which is preliminary data.</text>
</comment>
<proteinExistence type="predicted"/>
<dbReference type="EMBL" id="OAPG01000016">
    <property type="protein sequence ID" value="SNX86852.1"/>
    <property type="molecule type" value="Genomic_DNA"/>
</dbReference>